<name>A0A6L2NLU9_TANCI</name>
<comment type="caution">
    <text evidence="1">The sequence shown here is derived from an EMBL/GenBank/DDBJ whole genome shotgun (WGS) entry which is preliminary data.</text>
</comment>
<dbReference type="AlphaFoldDB" id="A0A6L2NLU9"/>
<proteinExistence type="predicted"/>
<organism evidence="1">
    <name type="scientific">Tanacetum cinerariifolium</name>
    <name type="common">Dalmatian daisy</name>
    <name type="synonym">Chrysanthemum cinerariifolium</name>
    <dbReference type="NCBI Taxonomy" id="118510"/>
    <lineage>
        <taxon>Eukaryota</taxon>
        <taxon>Viridiplantae</taxon>
        <taxon>Streptophyta</taxon>
        <taxon>Embryophyta</taxon>
        <taxon>Tracheophyta</taxon>
        <taxon>Spermatophyta</taxon>
        <taxon>Magnoliopsida</taxon>
        <taxon>eudicotyledons</taxon>
        <taxon>Gunneridae</taxon>
        <taxon>Pentapetalae</taxon>
        <taxon>asterids</taxon>
        <taxon>campanulids</taxon>
        <taxon>Asterales</taxon>
        <taxon>Asteraceae</taxon>
        <taxon>Asteroideae</taxon>
        <taxon>Anthemideae</taxon>
        <taxon>Anthemidinae</taxon>
        <taxon>Tanacetum</taxon>
    </lineage>
</organism>
<reference evidence="1" key="1">
    <citation type="journal article" date="2019" name="Sci. Rep.">
        <title>Draft genome of Tanacetum cinerariifolium, the natural source of mosquito coil.</title>
        <authorList>
            <person name="Yamashiro T."/>
            <person name="Shiraishi A."/>
            <person name="Satake H."/>
            <person name="Nakayama K."/>
        </authorList>
    </citation>
    <scope>NUCLEOTIDE SEQUENCE</scope>
</reference>
<protein>
    <submittedName>
        <fullName evidence="1">Uncharacterized protein</fullName>
    </submittedName>
</protein>
<accession>A0A6L2NLU9</accession>
<dbReference type="EMBL" id="BKCJ010009501">
    <property type="protein sequence ID" value="GEU87258.1"/>
    <property type="molecule type" value="Genomic_DNA"/>
</dbReference>
<sequence length="128" mass="15151">MALFETYFEKLENRKVVLERQLAHKIDDSKAEKMSFLNKLFRKMVEFLGAIPLNLKGDMWESEDLIEKKIDWKRPPKEGDGAWSMRIEMIDPDGEKFNRIFQSIPTTRKLTKKEKPSVIIDLEHFYGS</sequence>
<gene>
    <name evidence="1" type="ORF">Tci_059236</name>
</gene>
<evidence type="ECO:0000313" key="1">
    <source>
        <dbReference type="EMBL" id="GEU87258.1"/>
    </source>
</evidence>